<dbReference type="Proteomes" id="UP000683925">
    <property type="component" value="Unassembled WGS sequence"/>
</dbReference>
<dbReference type="PROSITE" id="PS50294">
    <property type="entry name" value="WD_REPEATS_REGION"/>
    <property type="match status" value="1"/>
</dbReference>
<accession>A0A8S1VEW6</accession>
<protein>
    <submittedName>
        <fullName evidence="3">Uncharacterized protein</fullName>
    </submittedName>
</protein>
<gene>
    <name evidence="3" type="ORF">POCTA_138.1.T0650327</name>
</gene>
<organism evidence="3 4">
    <name type="scientific">Paramecium octaurelia</name>
    <dbReference type="NCBI Taxonomy" id="43137"/>
    <lineage>
        <taxon>Eukaryota</taxon>
        <taxon>Sar</taxon>
        <taxon>Alveolata</taxon>
        <taxon>Ciliophora</taxon>
        <taxon>Intramacronucleata</taxon>
        <taxon>Oligohymenophorea</taxon>
        <taxon>Peniculida</taxon>
        <taxon>Parameciidae</taxon>
        <taxon>Paramecium</taxon>
    </lineage>
</organism>
<dbReference type="EMBL" id="CAJJDP010000064">
    <property type="protein sequence ID" value="CAD8175674.1"/>
    <property type="molecule type" value="Genomic_DNA"/>
</dbReference>
<proteinExistence type="predicted"/>
<name>A0A8S1VEW6_PAROT</name>
<dbReference type="InterPro" id="IPR019775">
    <property type="entry name" value="WD40_repeat_CS"/>
</dbReference>
<sequence>MSFISFYIYFLVGHLSTVNSICYSPDGTKLASGSADNSICFWDVKTGQLILSFDNRYQGIVAQFSSQNFKNNLIQESGIYFLCYIVNSPVNYLVISNLLKFRSQGALILKGEFINQSGIDLRTLFKQRGSFILENQLNCKNDEN</sequence>
<evidence type="ECO:0000313" key="4">
    <source>
        <dbReference type="Proteomes" id="UP000683925"/>
    </source>
</evidence>
<dbReference type="SMART" id="SM00320">
    <property type="entry name" value="WD40"/>
    <property type="match status" value="1"/>
</dbReference>
<dbReference type="PROSITE" id="PS50082">
    <property type="entry name" value="WD_REPEATS_2"/>
    <property type="match status" value="1"/>
</dbReference>
<feature type="chain" id="PRO_5035714136" evidence="2">
    <location>
        <begin position="21"/>
        <end position="144"/>
    </location>
</feature>
<evidence type="ECO:0000256" key="1">
    <source>
        <dbReference type="PROSITE-ProRule" id="PRU00221"/>
    </source>
</evidence>
<dbReference type="PANTHER" id="PTHR45333">
    <property type="entry name" value="MEMBRANE PROTEIN-RELATED"/>
    <property type="match status" value="1"/>
</dbReference>
<comment type="caution">
    <text evidence="3">The sequence shown here is derived from an EMBL/GenBank/DDBJ whole genome shotgun (WGS) entry which is preliminary data.</text>
</comment>
<feature type="signal peptide" evidence="2">
    <location>
        <begin position="1"/>
        <end position="20"/>
    </location>
</feature>
<evidence type="ECO:0000313" key="3">
    <source>
        <dbReference type="EMBL" id="CAD8175674.1"/>
    </source>
</evidence>
<dbReference type="PANTHER" id="PTHR45333:SF1">
    <property type="entry name" value="CHROMOSOME UNDETERMINED SCAFFOLD_625, WHOLE GENOME SHOTGUN SEQUENCE"/>
    <property type="match status" value="1"/>
</dbReference>
<dbReference type="OMA" id="QLNCKND"/>
<dbReference type="AlphaFoldDB" id="A0A8S1VEW6"/>
<dbReference type="OrthoDB" id="2615105at2759"/>
<keyword evidence="2" id="KW-0732">Signal</keyword>
<keyword evidence="1" id="KW-0853">WD repeat</keyword>
<dbReference type="PROSITE" id="PS00678">
    <property type="entry name" value="WD_REPEATS_1"/>
    <property type="match status" value="1"/>
</dbReference>
<feature type="repeat" description="WD" evidence="1">
    <location>
        <begin position="11"/>
        <end position="52"/>
    </location>
</feature>
<dbReference type="Pfam" id="PF00400">
    <property type="entry name" value="WD40"/>
    <property type="match status" value="1"/>
</dbReference>
<keyword evidence="4" id="KW-1185">Reference proteome</keyword>
<reference evidence="3" key="1">
    <citation type="submission" date="2021-01" db="EMBL/GenBank/DDBJ databases">
        <authorList>
            <consortium name="Genoscope - CEA"/>
            <person name="William W."/>
        </authorList>
    </citation>
    <scope>NUCLEOTIDE SEQUENCE</scope>
</reference>
<evidence type="ECO:0000256" key="2">
    <source>
        <dbReference type="SAM" id="SignalP"/>
    </source>
</evidence>
<dbReference type="InterPro" id="IPR001680">
    <property type="entry name" value="WD40_rpt"/>
</dbReference>